<comment type="caution">
    <text evidence="1">The sequence shown here is derived from an EMBL/GenBank/DDBJ whole genome shotgun (WGS) entry which is preliminary data.</text>
</comment>
<gene>
    <name evidence="1" type="ORF">KS419_02445</name>
</gene>
<organism evidence="1 2">
    <name type="scientific">Evansella tamaricis</name>
    <dbReference type="NCBI Taxonomy" id="2069301"/>
    <lineage>
        <taxon>Bacteria</taxon>
        <taxon>Bacillati</taxon>
        <taxon>Bacillota</taxon>
        <taxon>Bacilli</taxon>
        <taxon>Bacillales</taxon>
        <taxon>Bacillaceae</taxon>
        <taxon>Evansella</taxon>
    </lineage>
</organism>
<name>A0ABS6JCM6_9BACI</name>
<evidence type="ECO:0000313" key="1">
    <source>
        <dbReference type="EMBL" id="MBU9710602.1"/>
    </source>
</evidence>
<sequence>MKESFLAIILVGMTLIILGCSEHTASEIEGDQPPIPSVSFEEDPIPVTRASYCWTNGCVDYAGPPEILEGVTPFIVPLGAELTIEFVDYEPLPSSISMSFMQEGKKEWDSVEFDVRDGMLKVPAFPGIYYYDFIAVWTSEETGYGLGDSYYAFVIEVE</sequence>
<keyword evidence="2" id="KW-1185">Reference proteome</keyword>
<protein>
    <submittedName>
        <fullName evidence="1">Uncharacterized protein</fullName>
    </submittedName>
</protein>
<proteinExistence type="predicted"/>
<reference evidence="1 2" key="1">
    <citation type="submission" date="2021-06" db="EMBL/GenBank/DDBJ databases">
        <title>Bacillus sp. RD4P76, an endophyte from a halophyte.</title>
        <authorList>
            <person name="Sun J.-Q."/>
        </authorList>
    </citation>
    <scope>NUCLEOTIDE SEQUENCE [LARGE SCALE GENOMIC DNA]</scope>
    <source>
        <strain evidence="1 2">CGMCC 1.15917</strain>
    </source>
</reference>
<dbReference type="PROSITE" id="PS51257">
    <property type="entry name" value="PROKAR_LIPOPROTEIN"/>
    <property type="match status" value="1"/>
</dbReference>
<accession>A0ABS6JCM6</accession>
<dbReference type="EMBL" id="JAHQCS010000038">
    <property type="protein sequence ID" value="MBU9710602.1"/>
    <property type="molecule type" value="Genomic_DNA"/>
</dbReference>
<dbReference type="Proteomes" id="UP000784880">
    <property type="component" value="Unassembled WGS sequence"/>
</dbReference>
<evidence type="ECO:0000313" key="2">
    <source>
        <dbReference type="Proteomes" id="UP000784880"/>
    </source>
</evidence>
<dbReference type="RefSeq" id="WP_217064492.1">
    <property type="nucleotide sequence ID" value="NZ_JAHQCS010000038.1"/>
</dbReference>